<feature type="domain" description="Hemerythrin-like" evidence="1">
    <location>
        <begin position="18"/>
        <end position="144"/>
    </location>
</feature>
<dbReference type="OrthoDB" id="5197650at2"/>
<evidence type="ECO:0000313" key="3">
    <source>
        <dbReference type="Proteomes" id="UP000183561"/>
    </source>
</evidence>
<reference evidence="3" key="1">
    <citation type="submission" date="2016-10" db="EMBL/GenBank/DDBJ databases">
        <authorList>
            <person name="Varghese N."/>
            <person name="Submissions S."/>
        </authorList>
    </citation>
    <scope>NUCLEOTIDE SEQUENCE [LARGE SCALE GENOMIC DNA]</scope>
    <source>
        <strain evidence="3">DSM 44498</strain>
    </source>
</reference>
<dbReference type="CDD" id="cd12108">
    <property type="entry name" value="Hr-like"/>
    <property type="match status" value="1"/>
</dbReference>
<organism evidence="2 3">
    <name type="scientific">Rhodococcus koreensis</name>
    <dbReference type="NCBI Taxonomy" id="99653"/>
    <lineage>
        <taxon>Bacteria</taxon>
        <taxon>Bacillati</taxon>
        <taxon>Actinomycetota</taxon>
        <taxon>Actinomycetes</taxon>
        <taxon>Mycobacteriales</taxon>
        <taxon>Nocardiaceae</taxon>
        <taxon>Rhodococcus</taxon>
    </lineage>
</organism>
<protein>
    <submittedName>
        <fullName evidence="2">Hemerythrin HHE cation binding domain-containing protein</fullName>
    </submittedName>
</protein>
<dbReference type="AlphaFoldDB" id="A0A1H4M0K1"/>
<keyword evidence="3" id="KW-1185">Reference proteome</keyword>
<evidence type="ECO:0000259" key="1">
    <source>
        <dbReference type="Pfam" id="PF01814"/>
    </source>
</evidence>
<evidence type="ECO:0000313" key="2">
    <source>
        <dbReference type="EMBL" id="SEB76473.1"/>
    </source>
</evidence>
<dbReference type="Gene3D" id="1.20.120.520">
    <property type="entry name" value="nmb1532 protein domain like"/>
    <property type="match status" value="1"/>
</dbReference>
<name>A0A1H4M0K1_9NOCA</name>
<proteinExistence type="predicted"/>
<dbReference type="Pfam" id="PF01814">
    <property type="entry name" value="Hemerythrin"/>
    <property type="match status" value="1"/>
</dbReference>
<dbReference type="Proteomes" id="UP000183561">
    <property type="component" value="Unassembled WGS sequence"/>
</dbReference>
<dbReference type="EMBL" id="FNSV01000005">
    <property type="protein sequence ID" value="SEB76473.1"/>
    <property type="molecule type" value="Genomic_DNA"/>
</dbReference>
<sequence>MSTDRTAPVDTRMTGILHDALRRDLDRTRTALTASIPPANSQRVALADHLMWMMEFLRLHHRTEDDTLWPLIRRLNPDAAPLLDRMDADHASISPGIDRLRAAAEAYRTDGSAHARDAVITALDGLEAPLLPHLRREEDETMPVVARTITVGQWEDWGHDIMKDRPKLELAREAPWVLDGLDDDRYRVVTGALPAVPRFLLLHALAGRYRRASATRWGGKVEVTPRRSRRHERRPA</sequence>
<gene>
    <name evidence="2" type="ORF">SAMN04490239_1564</name>
</gene>
<dbReference type="InterPro" id="IPR012312">
    <property type="entry name" value="Hemerythrin-like"/>
</dbReference>
<dbReference type="RefSeq" id="WP_072949929.1">
    <property type="nucleotide sequence ID" value="NZ_FNSV01000005.1"/>
</dbReference>
<accession>A0A1H4M0K1</accession>